<keyword evidence="3" id="KW-1185">Reference proteome</keyword>
<dbReference type="SUPFAM" id="SSF51126">
    <property type="entry name" value="Pectin lyase-like"/>
    <property type="match status" value="1"/>
</dbReference>
<gene>
    <name evidence="2" type="ORF">BLNAU_16640</name>
</gene>
<keyword evidence="1" id="KW-1133">Transmembrane helix</keyword>
<accession>A0ABQ9XE15</accession>
<dbReference type="Proteomes" id="UP001281761">
    <property type="component" value="Unassembled WGS sequence"/>
</dbReference>
<comment type="caution">
    <text evidence="2">The sequence shown here is derived from an EMBL/GenBank/DDBJ whole genome shotgun (WGS) entry which is preliminary data.</text>
</comment>
<protein>
    <submittedName>
        <fullName evidence="2">Uncharacterized protein</fullName>
    </submittedName>
</protein>
<evidence type="ECO:0000313" key="3">
    <source>
        <dbReference type="Proteomes" id="UP001281761"/>
    </source>
</evidence>
<reference evidence="2 3" key="1">
    <citation type="journal article" date="2022" name="bioRxiv">
        <title>Genomics of Preaxostyla Flagellates Illuminates Evolutionary Transitions and the Path Towards Mitochondrial Loss.</title>
        <authorList>
            <person name="Novak L.V.F."/>
            <person name="Treitli S.C."/>
            <person name="Pyrih J."/>
            <person name="Halakuc P."/>
            <person name="Pipaliya S.V."/>
            <person name="Vacek V."/>
            <person name="Brzon O."/>
            <person name="Soukal P."/>
            <person name="Eme L."/>
            <person name="Dacks J.B."/>
            <person name="Karnkowska A."/>
            <person name="Elias M."/>
            <person name="Hampl V."/>
        </authorList>
    </citation>
    <scope>NUCLEOTIDE SEQUENCE [LARGE SCALE GENOMIC DNA]</scope>
    <source>
        <strain evidence="2">NAU3</strain>
        <tissue evidence="2">Gut</tissue>
    </source>
</reference>
<dbReference type="EMBL" id="JARBJD010000176">
    <property type="protein sequence ID" value="KAK2948475.1"/>
    <property type="molecule type" value="Genomic_DNA"/>
</dbReference>
<evidence type="ECO:0000313" key="2">
    <source>
        <dbReference type="EMBL" id="KAK2948475.1"/>
    </source>
</evidence>
<name>A0ABQ9XE15_9EUKA</name>
<keyword evidence="1" id="KW-0812">Transmembrane</keyword>
<evidence type="ECO:0000256" key="1">
    <source>
        <dbReference type="SAM" id="Phobius"/>
    </source>
</evidence>
<sequence length="973" mass="108074">MNFFTDFLCQNSSFSSVRNTQLWVPNSNSTKHIDVTGNRTFENTTFSMCSAQGRDGGAINWNNDGQLHILSCSFNRCTAMPSLNGGAVFAGKQSNDSVFGSILVKDVLMSDGDAKEGGGMFLSSLVQIQITNTRFSVLYAGIDGGCMCLCDIYTAATIVDCVMELCSCTHTGMAIEGALIKSLEISDTTVSDMEVRATVAPFHDIGGSISLNVKYSVNTTLCRVFFIENVIDAPFDTSSMARDLLLTPHMNDTDIRKMVDACYSTSYFPHCINKLDNAVTEVKGLFTTPSNSITISLPSNPRPSDSDADDQQDWDTYAENSVSCLIGAVDCRSMSYAVSSCKNGDINMRRINIGQGWMDEHEVNVKNKTVQISGVIGQTDRVSTVLYNTKRTLNDQRRPVFCLTNGCLTLDNMVFVMSLIATADSSVPQLIEVTPVVGGIQGAVAISNVKLRMIDLINDFTPIRTNANTTIEYVNTAMLISTTRSNMTMMNVSFEPFSNENGVIHVPRFQNDFFQHITSDLAISLTFYNVRMDQCRLNDCSLINIKKPNVSTSSAHLSVIFRDCFFCRIINTHDMACVFNVEHDYAHPAQIEMKMSHTWFESCETDIPFEGDVVSLFHVSISMNMGGFSGDNCGLFWKRHRNTLGHSIQASLPLLPNSKPKIPSRRHRNTAELCVSEGSVLHIGNSQVDMFNLTFDGCISTAISIEGTSSTLNLTSCSFILNGLYERFAVLPEGPLYQFNIDCYNKSTVDITSLQKIDRFTVQFPFDNTSFWFFNSDCTVNSHLRSDLSIPSFTVIPTISTVSSHKENSSLVILMDGTNFYPCRLYAEVFEAIPASHTHTSIVENTSYFCLPDLFPNGSIKISIPTKLLSRQAWFVRLHFHDGLTYTPALVHSEPVTRDRLEQHLSHYSHTEYTEVLQAQKSMAPVVATLSVLLSLTFVTLFATFGLAMRYRIKLSQTVHKREQVRLLGNSRS</sequence>
<feature type="transmembrane region" description="Helical" evidence="1">
    <location>
        <begin position="926"/>
        <end position="948"/>
    </location>
</feature>
<keyword evidence="1" id="KW-0472">Membrane</keyword>
<organism evidence="2 3">
    <name type="scientific">Blattamonas nauphoetae</name>
    <dbReference type="NCBI Taxonomy" id="2049346"/>
    <lineage>
        <taxon>Eukaryota</taxon>
        <taxon>Metamonada</taxon>
        <taxon>Preaxostyla</taxon>
        <taxon>Oxymonadida</taxon>
        <taxon>Blattamonas</taxon>
    </lineage>
</organism>
<proteinExistence type="predicted"/>
<dbReference type="InterPro" id="IPR011050">
    <property type="entry name" value="Pectin_lyase_fold/virulence"/>
</dbReference>